<evidence type="ECO:0000313" key="1">
    <source>
        <dbReference type="EMBL" id="EMC96025.1"/>
    </source>
</evidence>
<proteinExistence type="predicted"/>
<dbReference type="RefSeq" id="XP_007677285.1">
    <property type="nucleotide sequence ID" value="XM_007679095.1"/>
</dbReference>
<gene>
    <name evidence="1" type="ORF">BAUCODRAFT_513833</name>
</gene>
<dbReference type="Proteomes" id="UP000011761">
    <property type="component" value="Unassembled WGS sequence"/>
</dbReference>
<protein>
    <submittedName>
        <fullName evidence="1">Uncharacterized protein</fullName>
    </submittedName>
</protein>
<name>M2NB12_BAUPA</name>
<evidence type="ECO:0000313" key="2">
    <source>
        <dbReference type="Proteomes" id="UP000011761"/>
    </source>
</evidence>
<accession>M2NB12</accession>
<dbReference type="HOGENOM" id="CLU_2687429_0_0_1"/>
<dbReference type="AlphaFoldDB" id="M2NB12"/>
<sequence>MVRHARVSTGGQRRRPAALCIFKRGIHYRRSLPQDALRTRVLTITEEECSRHKPCRSPKIRSVGMMFAHKLWWC</sequence>
<dbReference type="EMBL" id="KB445556">
    <property type="protein sequence ID" value="EMC96025.1"/>
    <property type="molecule type" value="Genomic_DNA"/>
</dbReference>
<keyword evidence="2" id="KW-1185">Reference proteome</keyword>
<dbReference type="KEGG" id="bcom:BAUCODRAFT_513833"/>
<organism evidence="1 2">
    <name type="scientific">Baudoinia panamericana (strain UAMH 10762)</name>
    <name type="common">Angels' share fungus</name>
    <name type="synonym">Baudoinia compniacensis (strain UAMH 10762)</name>
    <dbReference type="NCBI Taxonomy" id="717646"/>
    <lineage>
        <taxon>Eukaryota</taxon>
        <taxon>Fungi</taxon>
        <taxon>Dikarya</taxon>
        <taxon>Ascomycota</taxon>
        <taxon>Pezizomycotina</taxon>
        <taxon>Dothideomycetes</taxon>
        <taxon>Dothideomycetidae</taxon>
        <taxon>Mycosphaerellales</taxon>
        <taxon>Teratosphaeriaceae</taxon>
        <taxon>Baudoinia</taxon>
    </lineage>
</organism>
<dbReference type="GeneID" id="19115062"/>
<reference evidence="1 2" key="1">
    <citation type="journal article" date="2012" name="PLoS Pathog.">
        <title>Diverse lifestyles and strategies of plant pathogenesis encoded in the genomes of eighteen Dothideomycetes fungi.</title>
        <authorList>
            <person name="Ohm R.A."/>
            <person name="Feau N."/>
            <person name="Henrissat B."/>
            <person name="Schoch C.L."/>
            <person name="Horwitz B.A."/>
            <person name="Barry K.W."/>
            <person name="Condon B.J."/>
            <person name="Copeland A.C."/>
            <person name="Dhillon B."/>
            <person name="Glaser F."/>
            <person name="Hesse C.N."/>
            <person name="Kosti I."/>
            <person name="LaButti K."/>
            <person name="Lindquist E.A."/>
            <person name="Lucas S."/>
            <person name="Salamov A.A."/>
            <person name="Bradshaw R.E."/>
            <person name="Ciuffetti L."/>
            <person name="Hamelin R.C."/>
            <person name="Kema G.H.J."/>
            <person name="Lawrence C."/>
            <person name="Scott J.A."/>
            <person name="Spatafora J.W."/>
            <person name="Turgeon B.G."/>
            <person name="de Wit P.J.G.M."/>
            <person name="Zhong S."/>
            <person name="Goodwin S.B."/>
            <person name="Grigoriev I.V."/>
        </authorList>
    </citation>
    <scope>NUCLEOTIDE SEQUENCE [LARGE SCALE GENOMIC DNA]</scope>
    <source>
        <strain evidence="1 2">UAMH 10762</strain>
    </source>
</reference>